<evidence type="ECO:0000256" key="2">
    <source>
        <dbReference type="ARBA" id="ARBA00011209"/>
    </source>
</evidence>
<keyword evidence="6 9" id="KW-0408">Iron</keyword>
<feature type="binding site" evidence="9">
    <location>
        <position position="120"/>
    </location>
    <ligand>
        <name>Fe cation</name>
        <dbReference type="ChEBI" id="CHEBI:24875"/>
        <label>1</label>
    </ligand>
</feature>
<evidence type="ECO:0000256" key="4">
    <source>
        <dbReference type="ARBA" id="ARBA00022723"/>
    </source>
</evidence>
<evidence type="ECO:0000256" key="5">
    <source>
        <dbReference type="ARBA" id="ARBA00023002"/>
    </source>
</evidence>
<dbReference type="InterPro" id="IPR009078">
    <property type="entry name" value="Ferritin-like_SF"/>
</dbReference>
<feature type="binding site" evidence="9">
    <location>
        <position position="89"/>
    </location>
    <ligand>
        <name>Fe cation</name>
        <dbReference type="ChEBI" id="CHEBI:24875"/>
        <label>1</label>
    </ligand>
</feature>
<dbReference type="InterPro" id="IPR033909">
    <property type="entry name" value="RNR_small"/>
</dbReference>
<keyword evidence="10" id="KW-0472">Membrane</keyword>
<keyword evidence="7" id="KW-0215">Deoxyribonucleotide synthesis</keyword>
<dbReference type="CDD" id="cd01049">
    <property type="entry name" value="RNRR2"/>
    <property type="match status" value="1"/>
</dbReference>
<keyword evidence="12" id="KW-1185">Reference proteome</keyword>
<evidence type="ECO:0000256" key="3">
    <source>
        <dbReference type="ARBA" id="ARBA00012274"/>
    </source>
</evidence>
<feature type="binding site" evidence="9">
    <location>
        <position position="123"/>
    </location>
    <ligand>
        <name>Fe cation</name>
        <dbReference type="ChEBI" id="CHEBI:24875"/>
        <label>1</label>
    </ligand>
</feature>
<evidence type="ECO:0000313" key="12">
    <source>
        <dbReference type="Proteomes" id="UP000223102"/>
    </source>
</evidence>
<dbReference type="SUPFAM" id="SSF47240">
    <property type="entry name" value="Ferritin-like"/>
    <property type="match status" value="1"/>
</dbReference>
<evidence type="ECO:0000313" key="11">
    <source>
        <dbReference type="EMBL" id="AKQ08449.1"/>
    </source>
</evidence>
<dbReference type="Proteomes" id="UP000223102">
    <property type="component" value="Segment"/>
</dbReference>
<feature type="transmembrane region" description="Helical" evidence="10">
    <location>
        <begin position="171"/>
        <end position="198"/>
    </location>
</feature>
<dbReference type="PANTHER" id="PTHR23409">
    <property type="entry name" value="RIBONUCLEOSIDE-DIPHOSPHATE REDUCTASE SMALL CHAIN"/>
    <property type="match status" value="1"/>
</dbReference>
<protein>
    <recommendedName>
        <fullName evidence="3">ribonucleoside-diphosphate reductase</fullName>
        <ecNumber evidence="3">1.17.4.1</ecNumber>
    </recommendedName>
</protein>
<evidence type="ECO:0000256" key="10">
    <source>
        <dbReference type="SAM" id="Phobius"/>
    </source>
</evidence>
<feature type="binding site" evidence="9">
    <location>
        <position position="120"/>
    </location>
    <ligand>
        <name>Fe cation</name>
        <dbReference type="ChEBI" id="CHEBI:24875"/>
        <label>2</label>
    </ligand>
</feature>
<dbReference type="UniPathway" id="UPA00326"/>
<sequence>MDFNSLKFSNEQLREQIEKLHGARNSLHDAVNWNEEEDDFTQKFWEQNISQFWIDTEFTPTKDAKVWKSLDPKWKDVYRKVLGGLTLLDTKQGNIGMPCIAGFVKGNQRKAVLSFMGTMEEIHAKSYSTIFTTLLNGLEIDEVFEWVQENPFLQHKANIITSYYNNITDDYSLYMAMVASVFLESFLFYSGFFFPLYLAGGGGAEDGKGRMVASGEIINLIVRDESIHGVYVGKLAQEIFEKFTPEEQEKARNEVYNLMYLLMANEFKYTEDVYSDINLDHEVKDFLYYNGNKALQNLGLESAFPEKRINPIVLNGLSTSTKTHDFFSTKGNGYIKTVNVKPLTDNDFIFDRLN</sequence>
<accession>A0A218KC18</accession>
<keyword evidence="4 9" id="KW-0479">Metal-binding</keyword>
<evidence type="ECO:0000256" key="9">
    <source>
        <dbReference type="PIRSR" id="PIRSR000355-2"/>
    </source>
</evidence>
<dbReference type="GO" id="GO:0009263">
    <property type="term" value="P:deoxyribonucleotide biosynthetic process"/>
    <property type="evidence" value="ECO:0007669"/>
    <property type="project" value="UniProtKB-KW"/>
</dbReference>
<dbReference type="PIRSF" id="PIRSF000355">
    <property type="entry name" value="NrdB"/>
    <property type="match status" value="1"/>
</dbReference>
<dbReference type="Pfam" id="PF00268">
    <property type="entry name" value="Ribonuc_red_sm"/>
    <property type="match status" value="1"/>
</dbReference>
<dbReference type="NCBIfam" id="TIGR04171">
    <property type="entry name" value="RNR_1b_NrdF"/>
    <property type="match status" value="1"/>
</dbReference>
<comment type="cofactor">
    <cofactor evidence="9">
        <name>Fe cation</name>
        <dbReference type="ChEBI" id="CHEBI:24875"/>
    </cofactor>
    <text evidence="9">Binds 2 iron ions per subunit.</text>
</comment>
<keyword evidence="10" id="KW-0812">Transmembrane</keyword>
<dbReference type="Gene3D" id="1.10.620.20">
    <property type="entry name" value="Ribonucleotide Reductase, subunit A"/>
    <property type="match status" value="1"/>
</dbReference>
<dbReference type="GO" id="GO:0046872">
    <property type="term" value="F:metal ion binding"/>
    <property type="evidence" value="ECO:0007669"/>
    <property type="project" value="UniProtKB-KW"/>
</dbReference>
<keyword evidence="5" id="KW-0560">Oxidoreductase</keyword>
<evidence type="ECO:0000256" key="7">
    <source>
        <dbReference type="ARBA" id="ARBA00023116"/>
    </source>
</evidence>
<dbReference type="InterPro" id="IPR026494">
    <property type="entry name" value="RNR_NrdF-like"/>
</dbReference>
<dbReference type="InterPro" id="IPR012348">
    <property type="entry name" value="RNR-like"/>
</dbReference>
<organism evidence="11 12">
    <name type="scientific">Bacillus phage PBC2</name>
    <dbReference type="NCBI Taxonomy" id="1675029"/>
    <lineage>
        <taxon>Viruses</taxon>
        <taxon>Duplodnaviria</taxon>
        <taxon>Heunggongvirae</taxon>
        <taxon>Uroviricota</taxon>
        <taxon>Caudoviricetes</taxon>
        <taxon>Andregratiavirinae</taxon>
        <taxon>Haetaevirus</taxon>
        <taxon>Haetaevirus PBC2</taxon>
    </lineage>
</organism>
<feature type="active site" evidence="8">
    <location>
        <position position="127"/>
    </location>
</feature>
<feature type="binding site" evidence="9">
    <location>
        <position position="184"/>
    </location>
    <ligand>
        <name>Fe cation</name>
        <dbReference type="ChEBI" id="CHEBI:24875"/>
        <label>2</label>
    </ligand>
</feature>
<proteinExistence type="inferred from homology"/>
<comment type="similarity">
    <text evidence="1">Belongs to the ribonucleoside diphosphate reductase small chain family.</text>
</comment>
<evidence type="ECO:0000256" key="8">
    <source>
        <dbReference type="PIRSR" id="PIRSR000355-1"/>
    </source>
</evidence>
<feature type="binding site" evidence="9">
    <location>
        <position position="228"/>
    </location>
    <ligand>
        <name>Fe cation</name>
        <dbReference type="ChEBI" id="CHEBI:24875"/>
        <label>2</label>
    </ligand>
</feature>
<name>A0A218KC18_9CAUD</name>
<gene>
    <name evidence="11" type="ORF">PBC2_134</name>
</gene>
<keyword evidence="10" id="KW-1133">Transmembrane helix</keyword>
<feature type="binding site" evidence="9">
    <location>
        <position position="225"/>
    </location>
    <ligand>
        <name>Fe cation</name>
        <dbReference type="ChEBI" id="CHEBI:24875"/>
        <label>2</label>
    </ligand>
</feature>
<evidence type="ECO:0000256" key="6">
    <source>
        <dbReference type="ARBA" id="ARBA00023004"/>
    </source>
</evidence>
<dbReference type="NCBIfam" id="NF007183">
    <property type="entry name" value="PRK09614.1-2"/>
    <property type="match status" value="1"/>
</dbReference>
<dbReference type="EC" id="1.17.4.1" evidence="3"/>
<dbReference type="GO" id="GO:0004748">
    <property type="term" value="F:ribonucleoside-diphosphate reductase activity, thioredoxin disulfide as acceptor"/>
    <property type="evidence" value="ECO:0007669"/>
    <property type="project" value="UniProtKB-EC"/>
</dbReference>
<dbReference type="EMBL" id="KT070867">
    <property type="protein sequence ID" value="AKQ08449.1"/>
    <property type="molecule type" value="Genomic_DNA"/>
</dbReference>
<comment type="subunit">
    <text evidence="2">Tetramer of two alpha and two beta subunits.</text>
</comment>
<evidence type="ECO:0000256" key="1">
    <source>
        <dbReference type="ARBA" id="ARBA00009303"/>
    </source>
</evidence>
<dbReference type="PANTHER" id="PTHR23409:SF18">
    <property type="entry name" value="RIBONUCLEOSIDE-DIPHOSPHATE REDUCTASE SUBUNIT M2"/>
    <property type="match status" value="1"/>
</dbReference>
<dbReference type="InterPro" id="IPR000358">
    <property type="entry name" value="RNR_small_fam"/>
</dbReference>
<reference evidence="11 12" key="1">
    <citation type="submission" date="2015-06" db="EMBL/GenBank/DDBJ databases">
        <title>Complete genome sequence of Bacillus cereus phage PBC2.</title>
        <authorList>
            <person name="Kong M."/>
            <person name="Ryu S."/>
        </authorList>
    </citation>
    <scope>NUCLEOTIDE SEQUENCE [LARGE SCALE GENOMIC DNA]</scope>
</reference>